<gene>
    <name evidence="1" type="ORF">MNBD_GAMMA04-1849</name>
</gene>
<evidence type="ECO:0000313" key="1">
    <source>
        <dbReference type="EMBL" id="VAW46391.1"/>
    </source>
</evidence>
<proteinExistence type="predicted"/>
<organism evidence="1">
    <name type="scientific">hydrothermal vent metagenome</name>
    <dbReference type="NCBI Taxonomy" id="652676"/>
    <lineage>
        <taxon>unclassified sequences</taxon>
        <taxon>metagenomes</taxon>
        <taxon>ecological metagenomes</taxon>
    </lineage>
</organism>
<name>A0A3B0VTS8_9ZZZZ</name>
<dbReference type="Pfam" id="PF05717">
    <property type="entry name" value="TnpB_IS66"/>
    <property type="match status" value="1"/>
</dbReference>
<sequence length="118" mass="14165">MTQLSGMTDIYLHREFVDFRKSINGLMVIVEDEMNLSPFNHALFVFCNRGRDKIKALYWDDTGFCLWYKRLEKDKFNWPRQSNQSTLSLTEKEWDWLLSGLDITKMQIHQAVSYTDFR</sequence>
<accession>A0A3B0VTS8</accession>
<dbReference type="EMBL" id="UOFB01000137">
    <property type="protein sequence ID" value="VAW46391.1"/>
    <property type="molecule type" value="Genomic_DNA"/>
</dbReference>
<protein>
    <submittedName>
        <fullName evidence="1">Mobile element protein</fullName>
    </submittedName>
</protein>
<dbReference type="NCBIfam" id="NF033819">
    <property type="entry name" value="IS66_TnpB"/>
    <property type="match status" value="1"/>
</dbReference>
<dbReference type="PANTHER" id="PTHR36455:SF1">
    <property type="entry name" value="BLR8292 PROTEIN"/>
    <property type="match status" value="1"/>
</dbReference>
<dbReference type="InterPro" id="IPR008878">
    <property type="entry name" value="Transposase_IS66_Orf2"/>
</dbReference>
<dbReference type="AlphaFoldDB" id="A0A3B0VTS8"/>
<reference evidence="1" key="1">
    <citation type="submission" date="2018-06" db="EMBL/GenBank/DDBJ databases">
        <authorList>
            <person name="Zhirakovskaya E."/>
        </authorList>
    </citation>
    <scope>NUCLEOTIDE SEQUENCE</scope>
</reference>
<dbReference type="PANTHER" id="PTHR36455">
    <property type="match status" value="1"/>
</dbReference>